<dbReference type="AlphaFoldDB" id="A0A2K1KZM6"/>
<evidence type="ECO:0000313" key="4">
    <source>
        <dbReference type="Proteomes" id="UP000006727"/>
    </source>
</evidence>
<dbReference type="EMBL" id="ABEU02000002">
    <property type="protein sequence ID" value="PNR59228.1"/>
    <property type="molecule type" value="Genomic_DNA"/>
</dbReference>
<dbReference type="SUPFAM" id="SSF51283">
    <property type="entry name" value="dUTPase-like"/>
    <property type="match status" value="1"/>
</dbReference>
<reference evidence="2 4" key="1">
    <citation type="journal article" date="2008" name="Science">
        <title>The Physcomitrella genome reveals evolutionary insights into the conquest of land by plants.</title>
        <authorList>
            <person name="Rensing S."/>
            <person name="Lang D."/>
            <person name="Zimmer A."/>
            <person name="Terry A."/>
            <person name="Salamov A."/>
            <person name="Shapiro H."/>
            <person name="Nishiyama T."/>
            <person name="Perroud P.-F."/>
            <person name="Lindquist E."/>
            <person name="Kamisugi Y."/>
            <person name="Tanahashi T."/>
            <person name="Sakakibara K."/>
            <person name="Fujita T."/>
            <person name="Oishi K."/>
            <person name="Shin-I T."/>
            <person name="Kuroki Y."/>
            <person name="Toyoda A."/>
            <person name="Suzuki Y."/>
            <person name="Hashimoto A."/>
            <person name="Yamaguchi K."/>
            <person name="Sugano A."/>
            <person name="Kohara Y."/>
            <person name="Fujiyama A."/>
            <person name="Anterola A."/>
            <person name="Aoki S."/>
            <person name="Ashton N."/>
            <person name="Barbazuk W.B."/>
            <person name="Barker E."/>
            <person name="Bennetzen J."/>
            <person name="Bezanilla M."/>
            <person name="Blankenship R."/>
            <person name="Cho S.H."/>
            <person name="Dutcher S."/>
            <person name="Estelle M."/>
            <person name="Fawcett J.A."/>
            <person name="Gundlach H."/>
            <person name="Hanada K."/>
            <person name="Heyl A."/>
            <person name="Hicks K.A."/>
            <person name="Hugh J."/>
            <person name="Lohr M."/>
            <person name="Mayer K."/>
            <person name="Melkozernov A."/>
            <person name="Murata T."/>
            <person name="Nelson D."/>
            <person name="Pils B."/>
            <person name="Prigge M."/>
            <person name="Reiss B."/>
            <person name="Renner T."/>
            <person name="Rombauts S."/>
            <person name="Rushton P."/>
            <person name="Sanderfoot A."/>
            <person name="Schween G."/>
            <person name="Shiu S.-H."/>
            <person name="Stueber K."/>
            <person name="Theodoulou F.L."/>
            <person name="Tu H."/>
            <person name="Van de Peer Y."/>
            <person name="Verrier P.J."/>
            <person name="Waters E."/>
            <person name="Wood A."/>
            <person name="Yang L."/>
            <person name="Cove D."/>
            <person name="Cuming A."/>
            <person name="Hasebe M."/>
            <person name="Lucas S."/>
            <person name="Mishler D.B."/>
            <person name="Reski R."/>
            <person name="Grigoriev I."/>
            <person name="Quatrano R.S."/>
            <person name="Boore J.L."/>
        </authorList>
    </citation>
    <scope>NUCLEOTIDE SEQUENCE [LARGE SCALE GENOMIC DNA]</scope>
    <source>
        <strain evidence="3 4">cv. Gransden 2004</strain>
    </source>
</reference>
<proteinExistence type="predicted"/>
<evidence type="ECO:0000259" key="1">
    <source>
        <dbReference type="Pfam" id="PF00692"/>
    </source>
</evidence>
<dbReference type="PaxDb" id="3218-PP1S226_93V6.1"/>
<protein>
    <recommendedName>
        <fullName evidence="1">dUTPase-like domain-containing protein</fullName>
    </recommendedName>
</protein>
<evidence type="ECO:0000313" key="3">
    <source>
        <dbReference type="EnsemblPlants" id="Pp3c2_1000V3.1"/>
    </source>
</evidence>
<evidence type="ECO:0000313" key="2">
    <source>
        <dbReference type="EMBL" id="PNR59228.1"/>
    </source>
</evidence>
<reference evidence="3" key="3">
    <citation type="submission" date="2020-12" db="UniProtKB">
        <authorList>
            <consortium name="EnsemblPlants"/>
        </authorList>
    </citation>
    <scope>IDENTIFICATION</scope>
</reference>
<name>A0A2K1KZM6_PHYPA</name>
<organism evidence="2">
    <name type="scientific">Physcomitrium patens</name>
    <name type="common">Spreading-leaved earth moss</name>
    <name type="synonym">Physcomitrella patens</name>
    <dbReference type="NCBI Taxonomy" id="3218"/>
    <lineage>
        <taxon>Eukaryota</taxon>
        <taxon>Viridiplantae</taxon>
        <taxon>Streptophyta</taxon>
        <taxon>Embryophyta</taxon>
        <taxon>Bryophyta</taxon>
        <taxon>Bryophytina</taxon>
        <taxon>Bryopsida</taxon>
        <taxon>Funariidae</taxon>
        <taxon>Funariales</taxon>
        <taxon>Funariaceae</taxon>
        <taxon>Physcomitrium</taxon>
    </lineage>
</organism>
<dbReference type="Gramene" id="Pp3c2_1000V3.1">
    <property type="protein sequence ID" value="Pp3c2_1000V3.1"/>
    <property type="gene ID" value="Pp3c2_1000"/>
</dbReference>
<accession>A0A2K1KZM6</accession>
<dbReference type="EnsemblPlants" id="Pp3c2_1000V3.1">
    <property type="protein sequence ID" value="Pp3c2_1000V3.1"/>
    <property type="gene ID" value="Pp3c2_1000"/>
</dbReference>
<keyword evidence="4" id="KW-1185">Reference proteome</keyword>
<dbReference type="Gene3D" id="2.70.40.10">
    <property type="match status" value="1"/>
</dbReference>
<dbReference type="Proteomes" id="UP000006727">
    <property type="component" value="Chromosome 2"/>
</dbReference>
<dbReference type="InParanoid" id="A0A2K1KZM6"/>
<dbReference type="InterPro" id="IPR036157">
    <property type="entry name" value="dUTPase-like_sf"/>
</dbReference>
<feature type="domain" description="dUTPase-like" evidence="1">
    <location>
        <begin position="50"/>
        <end position="124"/>
    </location>
</feature>
<dbReference type="Pfam" id="PF00692">
    <property type="entry name" value="dUTPase"/>
    <property type="match status" value="1"/>
</dbReference>
<reference evidence="2 4" key="2">
    <citation type="journal article" date="2018" name="Plant J.">
        <title>The Physcomitrella patens chromosome-scale assembly reveals moss genome structure and evolution.</title>
        <authorList>
            <person name="Lang D."/>
            <person name="Ullrich K.K."/>
            <person name="Murat F."/>
            <person name="Fuchs J."/>
            <person name="Jenkins J."/>
            <person name="Haas F.B."/>
            <person name="Piednoel M."/>
            <person name="Gundlach H."/>
            <person name="Van Bel M."/>
            <person name="Meyberg R."/>
            <person name="Vives C."/>
            <person name="Morata J."/>
            <person name="Symeonidi A."/>
            <person name="Hiss M."/>
            <person name="Muchero W."/>
            <person name="Kamisugi Y."/>
            <person name="Saleh O."/>
            <person name="Blanc G."/>
            <person name="Decker E.L."/>
            <person name="van Gessel N."/>
            <person name="Grimwood J."/>
            <person name="Hayes R.D."/>
            <person name="Graham S.W."/>
            <person name="Gunter L.E."/>
            <person name="McDaniel S.F."/>
            <person name="Hoernstein S.N.W."/>
            <person name="Larsson A."/>
            <person name="Li F.W."/>
            <person name="Perroud P.F."/>
            <person name="Phillips J."/>
            <person name="Ranjan P."/>
            <person name="Rokshar D.S."/>
            <person name="Rothfels C.J."/>
            <person name="Schneider L."/>
            <person name="Shu S."/>
            <person name="Stevenson D.W."/>
            <person name="Thummler F."/>
            <person name="Tillich M."/>
            <person name="Villarreal Aguilar J.C."/>
            <person name="Widiez T."/>
            <person name="Wong G.K."/>
            <person name="Wymore A."/>
            <person name="Zhang Y."/>
            <person name="Zimmer A.D."/>
            <person name="Quatrano R.S."/>
            <person name="Mayer K.F.X."/>
            <person name="Goodstein D."/>
            <person name="Casacuberta J.M."/>
            <person name="Vandepoele K."/>
            <person name="Reski R."/>
            <person name="Cuming A.C."/>
            <person name="Tuskan G.A."/>
            <person name="Maumus F."/>
            <person name="Salse J."/>
            <person name="Schmutz J."/>
            <person name="Rensing S.A."/>
        </authorList>
    </citation>
    <scope>NUCLEOTIDE SEQUENCE [LARGE SCALE GENOMIC DNA]</scope>
    <source>
        <strain evidence="3 4">cv. Gransden 2004</strain>
    </source>
</reference>
<sequence length="126" mass="13824">MVSSLANCWTLASRIKSVETTKRSSQYLASTRVQPQGCFFHKGLTNVPPLQASRPFDVPVFNQALHATSTTVACPSNCYIQVEPWQRLAQQGDGLVVHGLNDQRYQGQLKILIANLTSAPIHISSS</sequence>
<dbReference type="InterPro" id="IPR029054">
    <property type="entry name" value="dUTPase-like"/>
</dbReference>
<gene>
    <name evidence="2" type="ORF">PHYPA_002019</name>
</gene>